<name>A0AAD9XMM1_9ROSI</name>
<feature type="non-terminal residue" evidence="1">
    <location>
        <position position="1"/>
    </location>
</feature>
<dbReference type="PANTHER" id="PTHR47150">
    <property type="entry name" value="OS12G0169200 PROTEIN"/>
    <property type="match status" value="1"/>
</dbReference>
<dbReference type="InterPro" id="IPR006912">
    <property type="entry name" value="Harbinger_derived_prot"/>
</dbReference>
<evidence type="ECO:0000313" key="2">
    <source>
        <dbReference type="Proteomes" id="UP001280121"/>
    </source>
</evidence>
<sequence length="212" mass="24615">NYFTENPRYNDQMFRRCFQMGKSLFLCIVEKVEARDNYFVQRRDSLGRLSLSTLQKITVVFQMLAYGCPVDVTDKYIKIEESTTIEFEEILSCCCGEIYCMNNDINVLEASHLFSNLAQGIVKVLDASHLFSNLAQGLTRFRHKHILHDIMTTCIIMHNMIIADERDVDASIDDHMEAPTPKVEMVLVENIRFQQFLARYREINDKDALIAL</sequence>
<dbReference type="Pfam" id="PF04827">
    <property type="entry name" value="Plant_tran"/>
    <property type="match status" value="1"/>
</dbReference>
<accession>A0AAD9XMM1</accession>
<reference evidence="1" key="1">
    <citation type="journal article" date="2023" name="Plant J.">
        <title>Genome sequences and population genomics provide insights into the demographic history, inbreeding, and mutation load of two 'living fossil' tree species of Dipteronia.</title>
        <authorList>
            <person name="Feng Y."/>
            <person name="Comes H.P."/>
            <person name="Chen J."/>
            <person name="Zhu S."/>
            <person name="Lu R."/>
            <person name="Zhang X."/>
            <person name="Li P."/>
            <person name="Qiu J."/>
            <person name="Olsen K.M."/>
            <person name="Qiu Y."/>
        </authorList>
    </citation>
    <scope>NUCLEOTIDE SEQUENCE</scope>
    <source>
        <strain evidence="1">KIB01</strain>
    </source>
</reference>
<proteinExistence type="predicted"/>
<dbReference type="EMBL" id="JANJYI010000001">
    <property type="protein sequence ID" value="KAK2662220.1"/>
    <property type="molecule type" value="Genomic_DNA"/>
</dbReference>
<organism evidence="1 2">
    <name type="scientific">Dipteronia dyeriana</name>
    <dbReference type="NCBI Taxonomy" id="168575"/>
    <lineage>
        <taxon>Eukaryota</taxon>
        <taxon>Viridiplantae</taxon>
        <taxon>Streptophyta</taxon>
        <taxon>Embryophyta</taxon>
        <taxon>Tracheophyta</taxon>
        <taxon>Spermatophyta</taxon>
        <taxon>Magnoliopsida</taxon>
        <taxon>eudicotyledons</taxon>
        <taxon>Gunneridae</taxon>
        <taxon>Pentapetalae</taxon>
        <taxon>rosids</taxon>
        <taxon>malvids</taxon>
        <taxon>Sapindales</taxon>
        <taxon>Sapindaceae</taxon>
        <taxon>Hippocastanoideae</taxon>
        <taxon>Acereae</taxon>
        <taxon>Dipteronia</taxon>
    </lineage>
</organism>
<gene>
    <name evidence="1" type="ORF">Ddye_000794</name>
</gene>
<dbReference type="AlphaFoldDB" id="A0AAD9XMM1"/>
<keyword evidence="2" id="KW-1185">Reference proteome</keyword>
<dbReference type="PANTHER" id="PTHR47150:SF7">
    <property type="entry name" value="NUCLEASE"/>
    <property type="match status" value="1"/>
</dbReference>
<protein>
    <submittedName>
        <fullName evidence="1">Uncharacterized protein</fullName>
    </submittedName>
</protein>
<dbReference type="Proteomes" id="UP001280121">
    <property type="component" value="Unassembled WGS sequence"/>
</dbReference>
<comment type="caution">
    <text evidence="1">The sequence shown here is derived from an EMBL/GenBank/DDBJ whole genome shotgun (WGS) entry which is preliminary data.</text>
</comment>
<evidence type="ECO:0000313" key="1">
    <source>
        <dbReference type="EMBL" id="KAK2662220.1"/>
    </source>
</evidence>